<keyword evidence="2" id="KW-1185">Reference proteome</keyword>
<dbReference type="VEuPathDB" id="TrichDB:TVAG_119140"/>
<evidence type="ECO:0000313" key="2">
    <source>
        <dbReference type="Proteomes" id="UP000001542"/>
    </source>
</evidence>
<sequence length="214" mass="25832">MFKIFSNFLDRIREHSNNYHIVQEFNKNNRYKIKFSLYYDVILNPPNRNYPLNVGFYIRFPEYVFNFLRTIQTPNQCCFKRISLHSPHQIIPFTRGIELSDSSLDFISRCAIKTILEHDDLCHHRYDIHGIRELGIIFDGLIIKFLMKPELHTPSKVIRVLRRFSKNAQFTERHLFIFSKPDTCIGWPFNEYEYTKLDEHNPAKIFLEEMQETY</sequence>
<gene>
    <name evidence="1" type="ORF">TVAG_119140</name>
</gene>
<reference evidence="1" key="2">
    <citation type="journal article" date="2007" name="Science">
        <title>Draft genome sequence of the sexually transmitted pathogen Trichomonas vaginalis.</title>
        <authorList>
            <person name="Carlton J.M."/>
            <person name="Hirt R.P."/>
            <person name="Silva J.C."/>
            <person name="Delcher A.L."/>
            <person name="Schatz M."/>
            <person name="Zhao Q."/>
            <person name="Wortman J.R."/>
            <person name="Bidwell S.L."/>
            <person name="Alsmark U.C.M."/>
            <person name="Besteiro S."/>
            <person name="Sicheritz-Ponten T."/>
            <person name="Noel C.J."/>
            <person name="Dacks J.B."/>
            <person name="Foster P.G."/>
            <person name="Simillion C."/>
            <person name="Van de Peer Y."/>
            <person name="Miranda-Saavedra D."/>
            <person name="Barton G.J."/>
            <person name="Westrop G.D."/>
            <person name="Mueller S."/>
            <person name="Dessi D."/>
            <person name="Fiori P.L."/>
            <person name="Ren Q."/>
            <person name="Paulsen I."/>
            <person name="Zhang H."/>
            <person name="Bastida-Corcuera F.D."/>
            <person name="Simoes-Barbosa A."/>
            <person name="Brown M.T."/>
            <person name="Hayes R.D."/>
            <person name="Mukherjee M."/>
            <person name="Okumura C.Y."/>
            <person name="Schneider R."/>
            <person name="Smith A.J."/>
            <person name="Vanacova S."/>
            <person name="Villalvazo M."/>
            <person name="Haas B.J."/>
            <person name="Pertea M."/>
            <person name="Feldblyum T.V."/>
            <person name="Utterback T.R."/>
            <person name="Shu C.L."/>
            <person name="Osoegawa K."/>
            <person name="de Jong P.J."/>
            <person name="Hrdy I."/>
            <person name="Horvathova L."/>
            <person name="Zubacova Z."/>
            <person name="Dolezal P."/>
            <person name="Malik S.B."/>
            <person name="Logsdon J.M. Jr."/>
            <person name="Henze K."/>
            <person name="Gupta A."/>
            <person name="Wang C.C."/>
            <person name="Dunne R.L."/>
            <person name="Upcroft J.A."/>
            <person name="Upcroft P."/>
            <person name="White O."/>
            <person name="Salzberg S.L."/>
            <person name="Tang P."/>
            <person name="Chiu C.-H."/>
            <person name="Lee Y.-S."/>
            <person name="Embley T.M."/>
            <person name="Coombs G.H."/>
            <person name="Mottram J.C."/>
            <person name="Tachezy J."/>
            <person name="Fraser-Liggett C.M."/>
            <person name="Johnson P.J."/>
        </authorList>
    </citation>
    <scope>NUCLEOTIDE SEQUENCE [LARGE SCALE GENOMIC DNA]</scope>
    <source>
        <strain evidence="1">G3</strain>
    </source>
</reference>
<dbReference type="EMBL" id="DS113177">
    <property type="protein sequence ID" value="EAY23578.1"/>
    <property type="molecule type" value="Genomic_DNA"/>
</dbReference>
<evidence type="ECO:0000313" key="1">
    <source>
        <dbReference type="EMBL" id="EAY23578.1"/>
    </source>
</evidence>
<dbReference type="KEGG" id="tva:4720816"/>
<dbReference type="InParanoid" id="A2D761"/>
<name>A2D761_TRIV3</name>
<dbReference type="VEuPathDB" id="TrichDB:TVAGG3_0991830"/>
<organism evidence="1 2">
    <name type="scientific">Trichomonas vaginalis (strain ATCC PRA-98 / G3)</name>
    <dbReference type="NCBI Taxonomy" id="412133"/>
    <lineage>
        <taxon>Eukaryota</taxon>
        <taxon>Metamonada</taxon>
        <taxon>Parabasalia</taxon>
        <taxon>Trichomonadida</taxon>
        <taxon>Trichomonadidae</taxon>
        <taxon>Trichomonas</taxon>
    </lineage>
</organism>
<reference evidence="1" key="1">
    <citation type="submission" date="2006-10" db="EMBL/GenBank/DDBJ databases">
        <authorList>
            <person name="Amadeo P."/>
            <person name="Zhao Q."/>
            <person name="Wortman J."/>
            <person name="Fraser-Liggett C."/>
            <person name="Carlton J."/>
        </authorList>
    </citation>
    <scope>NUCLEOTIDE SEQUENCE</scope>
    <source>
        <strain evidence="1">G3</strain>
    </source>
</reference>
<dbReference type="Proteomes" id="UP000001542">
    <property type="component" value="Unassembled WGS sequence"/>
</dbReference>
<accession>A2D761</accession>
<dbReference type="RefSeq" id="XP_001276826.1">
    <property type="nucleotide sequence ID" value="XM_001276825.1"/>
</dbReference>
<proteinExistence type="predicted"/>
<dbReference type="AlphaFoldDB" id="A2D761"/>
<protein>
    <submittedName>
        <fullName evidence="1">Uncharacterized protein</fullName>
    </submittedName>
</protein>